<reference evidence="2 3" key="1">
    <citation type="submission" date="2024-04" db="EMBL/GenBank/DDBJ databases">
        <title>Human intestinal bacterial collection.</title>
        <authorList>
            <person name="Pauvert C."/>
            <person name="Hitch T.C.A."/>
            <person name="Clavel T."/>
        </authorList>
    </citation>
    <scope>NUCLEOTIDE SEQUENCE [LARGE SCALE GENOMIC DNA]</scope>
    <source>
        <strain evidence="2 3">CLA-SR-H026</strain>
    </source>
</reference>
<dbReference type="InterPro" id="IPR036866">
    <property type="entry name" value="RibonucZ/Hydroxyglut_hydro"/>
</dbReference>
<accession>A0ABV1J7J7</accession>
<name>A0ABV1J7J7_9FIRM</name>
<dbReference type="Proteomes" id="UP001481872">
    <property type="component" value="Unassembled WGS sequence"/>
</dbReference>
<protein>
    <submittedName>
        <fullName evidence="2">MBL fold metallo-hydrolase</fullName>
    </submittedName>
</protein>
<evidence type="ECO:0000259" key="1">
    <source>
        <dbReference type="SMART" id="SM00849"/>
    </source>
</evidence>
<dbReference type="InterPro" id="IPR052533">
    <property type="entry name" value="WalJ/YycJ-like"/>
</dbReference>
<dbReference type="PANTHER" id="PTHR47619">
    <property type="entry name" value="METALLO-HYDROLASE YYCJ-RELATED"/>
    <property type="match status" value="1"/>
</dbReference>
<dbReference type="Gene3D" id="3.60.15.10">
    <property type="entry name" value="Ribonuclease Z/Hydroxyacylglutathione hydrolase-like"/>
    <property type="match status" value="1"/>
</dbReference>
<proteinExistence type="predicted"/>
<gene>
    <name evidence="2" type="ORF">AAA081_07690</name>
</gene>
<dbReference type="EMBL" id="JBBNPS010000027">
    <property type="protein sequence ID" value="MEQ3354170.1"/>
    <property type="molecule type" value="Genomic_DNA"/>
</dbReference>
<evidence type="ECO:0000313" key="2">
    <source>
        <dbReference type="EMBL" id="MEQ3354170.1"/>
    </source>
</evidence>
<dbReference type="InterPro" id="IPR001279">
    <property type="entry name" value="Metallo-B-lactamas"/>
</dbReference>
<organism evidence="2 3">
    <name type="scientific">Aedoeadaptatus acetigenes</name>
    <dbReference type="NCBI Taxonomy" id="2981723"/>
    <lineage>
        <taxon>Bacteria</taxon>
        <taxon>Bacillati</taxon>
        <taxon>Bacillota</taxon>
        <taxon>Tissierellia</taxon>
        <taxon>Tissierellales</taxon>
        <taxon>Peptoniphilaceae</taxon>
        <taxon>Aedoeadaptatus</taxon>
    </lineage>
</organism>
<feature type="domain" description="Metallo-beta-lactamase" evidence="1">
    <location>
        <begin position="11"/>
        <end position="189"/>
    </location>
</feature>
<evidence type="ECO:0000313" key="3">
    <source>
        <dbReference type="Proteomes" id="UP001481872"/>
    </source>
</evidence>
<keyword evidence="3" id="KW-1185">Reference proteome</keyword>
<comment type="caution">
    <text evidence="2">The sequence shown here is derived from an EMBL/GenBank/DDBJ whole genome shotgun (WGS) entry which is preliminary data.</text>
</comment>
<dbReference type="RefSeq" id="WP_148474044.1">
    <property type="nucleotide sequence ID" value="NZ_JAOQJD010000013.1"/>
</dbReference>
<dbReference type="SMART" id="SM00849">
    <property type="entry name" value="Lactamase_B"/>
    <property type="match status" value="1"/>
</dbReference>
<dbReference type="Pfam" id="PF12706">
    <property type="entry name" value="Lactamase_B_2"/>
    <property type="match status" value="1"/>
</dbReference>
<sequence length="262" mass="29081">MKFCAIASGSSGNCQYIETNEKKILIDAGLSGKAIEENLRAVGVDPSELDGIFVTHEHSDHVKGVGILARRYGLDVFANESTWMAMAKTIKRVDDHKRHVFQTQQPFSYGDMDIVPMGLFHDAAEGTGYVIRSGGKKLSVLTDTGWVNTSMLEKMSGSDLYYIESNHDAEMLQTGPYPRILKDRIASTRGHLSNEHCGELLTGLLEKRGEYVVLAHLSEENNRPLLAARATREILAEHAIYEGRDFILEVAKAKAPSRFIEL</sequence>
<dbReference type="SUPFAM" id="SSF56281">
    <property type="entry name" value="Metallo-hydrolase/oxidoreductase"/>
    <property type="match status" value="1"/>
</dbReference>
<dbReference type="PANTHER" id="PTHR47619:SF1">
    <property type="entry name" value="EXODEOXYRIBONUCLEASE WALJ"/>
    <property type="match status" value="1"/>
</dbReference>